<proteinExistence type="inferred from homology"/>
<gene>
    <name evidence="5" type="primary">LOC140703731</name>
</gene>
<protein>
    <submittedName>
        <fullName evidence="5">Protein CutA homolog</fullName>
    </submittedName>
</protein>
<organism evidence="4 5">
    <name type="scientific">Pogona vitticeps</name>
    <name type="common">central bearded dragon</name>
    <dbReference type="NCBI Taxonomy" id="103695"/>
    <lineage>
        <taxon>Eukaryota</taxon>
        <taxon>Metazoa</taxon>
        <taxon>Chordata</taxon>
        <taxon>Craniata</taxon>
        <taxon>Vertebrata</taxon>
        <taxon>Euteleostomi</taxon>
        <taxon>Lepidosauria</taxon>
        <taxon>Squamata</taxon>
        <taxon>Bifurcata</taxon>
        <taxon>Unidentata</taxon>
        <taxon>Episquamata</taxon>
        <taxon>Toxicofera</taxon>
        <taxon>Iguania</taxon>
        <taxon>Acrodonta</taxon>
        <taxon>Agamidae</taxon>
        <taxon>Amphibolurinae</taxon>
        <taxon>Pogona</taxon>
    </lineage>
</organism>
<dbReference type="Gene3D" id="3.30.70.120">
    <property type="match status" value="1"/>
</dbReference>
<dbReference type="Pfam" id="PF03091">
    <property type="entry name" value="CutA1"/>
    <property type="match status" value="1"/>
</dbReference>
<sequence length="138" mass="15412">MLDKDLPPHHMQMAKGAFGVLLLMVLILQPAYQRFFSMAAAYVSGTFSATFVTCPNQRMAKNITRAAVEKWLVACANIIPQVTSIYEWKGKVKEDSEVLLMIKTRSSRILALAEFVWSVEAGRVKESPSPKTPHSEGR</sequence>
<accession>A0ABM5FCU7</accession>
<dbReference type="SUPFAM" id="SSF54913">
    <property type="entry name" value="GlnB-like"/>
    <property type="match status" value="1"/>
</dbReference>
<keyword evidence="4" id="KW-1185">Reference proteome</keyword>
<reference evidence="5" key="2">
    <citation type="submission" date="2025-08" db="UniProtKB">
        <authorList>
            <consortium name="RefSeq"/>
        </authorList>
    </citation>
    <scope>IDENTIFICATION</scope>
</reference>
<keyword evidence="3" id="KW-0732">Signal</keyword>
<dbReference type="PANTHER" id="PTHR23419:SF1">
    <property type="entry name" value="PROTEIN CUTA"/>
    <property type="match status" value="1"/>
</dbReference>
<evidence type="ECO:0000256" key="3">
    <source>
        <dbReference type="ARBA" id="ARBA00022729"/>
    </source>
</evidence>
<dbReference type="RefSeq" id="XP_072843218.1">
    <property type="nucleotide sequence ID" value="XM_072987117.1"/>
</dbReference>
<evidence type="ECO:0000256" key="1">
    <source>
        <dbReference type="ARBA" id="ARBA00010169"/>
    </source>
</evidence>
<dbReference type="GeneID" id="140703731"/>
<comment type="subunit">
    <text evidence="2">Homotrimer.</text>
</comment>
<dbReference type="InterPro" id="IPR011322">
    <property type="entry name" value="N-reg_PII-like_a/b"/>
</dbReference>
<evidence type="ECO:0000313" key="4">
    <source>
        <dbReference type="Proteomes" id="UP001652642"/>
    </source>
</evidence>
<evidence type="ECO:0000313" key="5">
    <source>
        <dbReference type="RefSeq" id="XP_072843218.1"/>
    </source>
</evidence>
<dbReference type="Proteomes" id="UP001652642">
    <property type="component" value="Chromosome 2"/>
</dbReference>
<dbReference type="InterPro" id="IPR015867">
    <property type="entry name" value="N-reg_PII/ATP_PRibTrfase_C"/>
</dbReference>
<name>A0ABM5FCU7_9SAUR</name>
<reference evidence="4" key="1">
    <citation type="submission" date="2025-05" db="UniProtKB">
        <authorList>
            <consortium name="RefSeq"/>
        </authorList>
    </citation>
    <scope>NUCLEOTIDE SEQUENCE [LARGE SCALE GENOMIC DNA]</scope>
</reference>
<evidence type="ECO:0000256" key="2">
    <source>
        <dbReference type="ARBA" id="ARBA00011233"/>
    </source>
</evidence>
<dbReference type="PANTHER" id="PTHR23419">
    <property type="entry name" value="DIVALENT CATION TOLERANCE CUTA-RELATED"/>
    <property type="match status" value="1"/>
</dbReference>
<dbReference type="InterPro" id="IPR004323">
    <property type="entry name" value="Ion_tolerance_CutA"/>
</dbReference>
<comment type="similarity">
    <text evidence="1">Belongs to the CutA family.</text>
</comment>